<sequence>MNETKRVVEGLQKFFGLEITAFECADFGEVTQWMIGKPLDHLTILGQEGTDILGLIPSQKTLTVAHAKEFRLFHLQALRCREVSLENSKLSDFEIRGYLDTWLQGSYTVEILKVKSQIQFQWDRILEGLLPKKSFDWMRDLVTIRRADGKEANISYGPFEFKMLLG</sequence>
<keyword evidence="1" id="KW-1185">Reference proteome</keyword>
<protein>
    <submittedName>
        <fullName evidence="2">FBA_2 domain-containing protein</fullName>
    </submittedName>
</protein>
<name>A0A1I7V1D9_9PELO</name>
<dbReference type="WBParaSite" id="Csp11.Scaffold630.g21432.t1">
    <property type="protein sequence ID" value="Csp11.Scaffold630.g21432.t1"/>
    <property type="gene ID" value="Csp11.Scaffold630.g21432"/>
</dbReference>
<proteinExistence type="predicted"/>
<organism evidence="1 2">
    <name type="scientific">Caenorhabditis tropicalis</name>
    <dbReference type="NCBI Taxonomy" id="1561998"/>
    <lineage>
        <taxon>Eukaryota</taxon>
        <taxon>Metazoa</taxon>
        <taxon>Ecdysozoa</taxon>
        <taxon>Nematoda</taxon>
        <taxon>Chromadorea</taxon>
        <taxon>Rhabditida</taxon>
        <taxon>Rhabditina</taxon>
        <taxon>Rhabditomorpha</taxon>
        <taxon>Rhabditoidea</taxon>
        <taxon>Rhabditidae</taxon>
        <taxon>Peloderinae</taxon>
        <taxon>Caenorhabditis</taxon>
    </lineage>
</organism>
<dbReference type="AlphaFoldDB" id="A0A1I7V1D9"/>
<dbReference type="Proteomes" id="UP000095282">
    <property type="component" value="Unplaced"/>
</dbReference>
<evidence type="ECO:0000313" key="1">
    <source>
        <dbReference type="Proteomes" id="UP000095282"/>
    </source>
</evidence>
<reference evidence="2" key="1">
    <citation type="submission" date="2016-11" db="UniProtKB">
        <authorList>
            <consortium name="WormBaseParasite"/>
        </authorList>
    </citation>
    <scope>IDENTIFICATION</scope>
</reference>
<evidence type="ECO:0000313" key="2">
    <source>
        <dbReference type="WBParaSite" id="Csp11.Scaffold630.g21432.t1"/>
    </source>
</evidence>
<accession>A0A1I7V1D9</accession>